<dbReference type="AlphaFoldDB" id="A0A7J9IRA9"/>
<keyword evidence="2" id="KW-0805">Transcription regulation</keyword>
<dbReference type="PANTHER" id="PTHR31920">
    <property type="entry name" value="B3 DOMAIN-CONTAINING"/>
    <property type="match status" value="1"/>
</dbReference>
<sequence>MFTLYSDSGNSWRVRVKVQQGSYFFNSGWSNSMFDVVIYDRTACAKNIIFAAKKPKARPHGVSRQIEETPSQNVIQFPRNKSSARNVSQDQEVVFMTPKKASFVVVLKQYQKFYFSSFTGIPRNFVKNHGNGMSSPALLQVPSGEVWKVELTKSDGKICFENGWLEFANHYSLELGHLLVFRYDRNSNINRSEDDDSIKIIGNISPIKKMREELQPPCPRPHKMMRSTNSDNETETKCNEKSEFLTQQIRHNGCPDRNDDKSTSHPIIQQFKPHEMTENPCFQVVMHPSYVGHSSDKKCR</sequence>
<dbReference type="GO" id="GO:0005634">
    <property type="term" value="C:nucleus"/>
    <property type="evidence" value="ECO:0007669"/>
    <property type="project" value="UniProtKB-SubCell"/>
</dbReference>
<dbReference type="EMBL" id="JABFAE010000003">
    <property type="protein sequence ID" value="MBA0824413.1"/>
    <property type="molecule type" value="Genomic_DNA"/>
</dbReference>
<feature type="region of interest" description="Disordered" evidence="6">
    <location>
        <begin position="213"/>
        <end position="234"/>
    </location>
</feature>
<keyword evidence="5" id="KW-0539">Nucleus</keyword>
<dbReference type="InterPro" id="IPR050655">
    <property type="entry name" value="Plant_B3_domain"/>
</dbReference>
<keyword evidence="9" id="KW-1185">Reference proteome</keyword>
<evidence type="ECO:0000256" key="1">
    <source>
        <dbReference type="ARBA" id="ARBA00004123"/>
    </source>
</evidence>
<dbReference type="PROSITE" id="PS50863">
    <property type="entry name" value="B3"/>
    <property type="match status" value="1"/>
</dbReference>
<evidence type="ECO:0000256" key="3">
    <source>
        <dbReference type="ARBA" id="ARBA00023125"/>
    </source>
</evidence>
<evidence type="ECO:0000313" key="9">
    <source>
        <dbReference type="Proteomes" id="UP000593575"/>
    </source>
</evidence>
<name>A0A7J9IRA9_9ROSI</name>
<dbReference type="Proteomes" id="UP000593575">
    <property type="component" value="Unassembled WGS sequence"/>
</dbReference>
<keyword evidence="4" id="KW-0804">Transcription</keyword>
<evidence type="ECO:0000256" key="4">
    <source>
        <dbReference type="ARBA" id="ARBA00023163"/>
    </source>
</evidence>
<evidence type="ECO:0000259" key="7">
    <source>
        <dbReference type="PROSITE" id="PS50863"/>
    </source>
</evidence>
<evidence type="ECO:0000313" key="8">
    <source>
        <dbReference type="EMBL" id="MBA0824413.1"/>
    </source>
</evidence>
<dbReference type="GO" id="GO:0003677">
    <property type="term" value="F:DNA binding"/>
    <property type="evidence" value="ECO:0007669"/>
    <property type="project" value="UniProtKB-KW"/>
</dbReference>
<dbReference type="InterPro" id="IPR015300">
    <property type="entry name" value="DNA-bd_pseudobarrel_sf"/>
</dbReference>
<dbReference type="SUPFAM" id="SSF101936">
    <property type="entry name" value="DNA-binding pseudobarrel domain"/>
    <property type="match status" value="1"/>
</dbReference>
<organism evidence="8 9">
    <name type="scientific">Gossypium armourianum</name>
    <dbReference type="NCBI Taxonomy" id="34283"/>
    <lineage>
        <taxon>Eukaryota</taxon>
        <taxon>Viridiplantae</taxon>
        <taxon>Streptophyta</taxon>
        <taxon>Embryophyta</taxon>
        <taxon>Tracheophyta</taxon>
        <taxon>Spermatophyta</taxon>
        <taxon>Magnoliopsida</taxon>
        <taxon>eudicotyledons</taxon>
        <taxon>Gunneridae</taxon>
        <taxon>Pentapetalae</taxon>
        <taxon>rosids</taxon>
        <taxon>malvids</taxon>
        <taxon>Malvales</taxon>
        <taxon>Malvaceae</taxon>
        <taxon>Malvoideae</taxon>
        <taxon>Gossypium</taxon>
    </lineage>
</organism>
<gene>
    <name evidence="8" type="ORF">Goarm_021087</name>
</gene>
<comment type="subcellular location">
    <subcellularLocation>
        <location evidence="1">Nucleus</location>
    </subcellularLocation>
</comment>
<proteinExistence type="predicted"/>
<dbReference type="Gene3D" id="2.40.330.10">
    <property type="entry name" value="DNA-binding pseudobarrel domain"/>
    <property type="match status" value="1"/>
</dbReference>
<evidence type="ECO:0000256" key="6">
    <source>
        <dbReference type="SAM" id="MobiDB-lite"/>
    </source>
</evidence>
<dbReference type="InterPro" id="IPR003340">
    <property type="entry name" value="B3_DNA-bd"/>
</dbReference>
<dbReference type="PANTHER" id="PTHR31920:SF138">
    <property type="entry name" value="TF-B3 DOMAIN-CONTAINING PROTEIN"/>
    <property type="match status" value="1"/>
</dbReference>
<keyword evidence="3" id="KW-0238">DNA-binding</keyword>
<dbReference type="Pfam" id="PF02362">
    <property type="entry name" value="B3"/>
    <property type="match status" value="1"/>
</dbReference>
<evidence type="ECO:0000256" key="2">
    <source>
        <dbReference type="ARBA" id="ARBA00023015"/>
    </source>
</evidence>
<feature type="domain" description="TF-B3" evidence="7">
    <location>
        <begin position="104"/>
        <end position="197"/>
    </location>
</feature>
<comment type="caution">
    <text evidence="8">The sequence shown here is derived from an EMBL/GenBank/DDBJ whole genome shotgun (WGS) entry which is preliminary data.</text>
</comment>
<feature type="non-terminal residue" evidence="8">
    <location>
        <position position="1"/>
    </location>
</feature>
<reference evidence="8 9" key="1">
    <citation type="journal article" date="2019" name="Genome Biol. Evol.">
        <title>Insights into the evolution of the New World diploid cottons (Gossypium, subgenus Houzingenia) based on genome sequencing.</title>
        <authorList>
            <person name="Grover C.E."/>
            <person name="Arick M.A. 2nd"/>
            <person name="Thrash A."/>
            <person name="Conover J.L."/>
            <person name="Sanders W.S."/>
            <person name="Peterson D.G."/>
            <person name="Frelichowski J.E."/>
            <person name="Scheffler J.A."/>
            <person name="Scheffler B.E."/>
            <person name="Wendel J.F."/>
        </authorList>
    </citation>
    <scope>NUCLEOTIDE SEQUENCE [LARGE SCALE GENOMIC DNA]</scope>
    <source>
        <strain evidence="8">6</strain>
        <tissue evidence="8">Leaf</tissue>
    </source>
</reference>
<evidence type="ECO:0000256" key="5">
    <source>
        <dbReference type="ARBA" id="ARBA00023242"/>
    </source>
</evidence>
<dbReference type="CDD" id="cd10017">
    <property type="entry name" value="B3_DNA"/>
    <property type="match status" value="1"/>
</dbReference>
<dbReference type="SMART" id="SM01019">
    <property type="entry name" value="B3"/>
    <property type="match status" value="1"/>
</dbReference>
<accession>A0A7J9IRA9</accession>
<protein>
    <recommendedName>
        <fullName evidence="7">TF-B3 domain-containing protein</fullName>
    </recommendedName>
</protein>